<accession>A0A1Y2ICX3</accession>
<dbReference type="Proteomes" id="UP000193067">
    <property type="component" value="Unassembled WGS sequence"/>
</dbReference>
<reference evidence="1 2" key="1">
    <citation type="journal article" date="2015" name="Biotechnol. Biofuels">
        <title>Enhanced degradation of softwood versus hardwood by the white-rot fungus Pycnoporus coccineus.</title>
        <authorList>
            <person name="Couturier M."/>
            <person name="Navarro D."/>
            <person name="Chevret D."/>
            <person name="Henrissat B."/>
            <person name="Piumi F."/>
            <person name="Ruiz-Duenas F.J."/>
            <person name="Martinez A.T."/>
            <person name="Grigoriev I.V."/>
            <person name="Riley R."/>
            <person name="Lipzen A."/>
            <person name="Berrin J.G."/>
            <person name="Master E.R."/>
            <person name="Rosso M.N."/>
        </authorList>
    </citation>
    <scope>NUCLEOTIDE SEQUENCE [LARGE SCALE GENOMIC DNA]</scope>
    <source>
        <strain evidence="1 2">BRFM310</strain>
    </source>
</reference>
<gene>
    <name evidence="1" type="ORF">PYCCODRAFT_1013719</name>
</gene>
<sequence>MDVSNTTPPQLADFLLSLPPQGLHPFYPPLRSTRLTSQHDASRSDCLDSLHVFSAPRRHSLVLDPLVQHFATALLPCHCPHPRRAHRRRRRGRSCDVLRRDLTRRFQSTCHRCLTKSLRSRRGVRQRFPCGDVRLPPLTSVPKSALTSYRRGTGWRARDT</sequence>
<dbReference type="EMBL" id="KZ084140">
    <property type="protein sequence ID" value="OSC98250.1"/>
    <property type="molecule type" value="Genomic_DNA"/>
</dbReference>
<keyword evidence="2" id="KW-1185">Reference proteome</keyword>
<name>A0A1Y2ICX3_TRAC3</name>
<evidence type="ECO:0000313" key="1">
    <source>
        <dbReference type="EMBL" id="OSC98250.1"/>
    </source>
</evidence>
<proteinExistence type="predicted"/>
<organism evidence="1 2">
    <name type="scientific">Trametes coccinea (strain BRFM310)</name>
    <name type="common">Pycnoporus coccineus</name>
    <dbReference type="NCBI Taxonomy" id="1353009"/>
    <lineage>
        <taxon>Eukaryota</taxon>
        <taxon>Fungi</taxon>
        <taxon>Dikarya</taxon>
        <taxon>Basidiomycota</taxon>
        <taxon>Agaricomycotina</taxon>
        <taxon>Agaricomycetes</taxon>
        <taxon>Polyporales</taxon>
        <taxon>Polyporaceae</taxon>
        <taxon>Trametes</taxon>
    </lineage>
</organism>
<dbReference type="AlphaFoldDB" id="A0A1Y2ICX3"/>
<protein>
    <submittedName>
        <fullName evidence="1">Uncharacterized protein</fullName>
    </submittedName>
</protein>
<evidence type="ECO:0000313" key="2">
    <source>
        <dbReference type="Proteomes" id="UP000193067"/>
    </source>
</evidence>